<dbReference type="InterPro" id="IPR029058">
    <property type="entry name" value="AB_hydrolase_fold"/>
</dbReference>
<sequence length="84" mass="9148">MRANFSFRVPHNVLSSGRPVLLVAGGKEERGLLRAMAGLHAHLPGSSLQVHPGVRHGMPLAQPERFNHILSGWLAATDARIKPR</sequence>
<dbReference type="Proteomes" id="UP000544090">
    <property type="component" value="Unassembled WGS sequence"/>
</dbReference>
<accession>A0A7X6K573</accession>
<evidence type="ECO:0000313" key="1">
    <source>
        <dbReference type="EMBL" id="NKX55405.1"/>
    </source>
</evidence>
<dbReference type="AlphaFoldDB" id="A0A7X6K573"/>
<organism evidence="1 2">
    <name type="scientific">Arthrobacter mobilis</name>
    <dbReference type="NCBI Taxonomy" id="2724944"/>
    <lineage>
        <taxon>Bacteria</taxon>
        <taxon>Bacillati</taxon>
        <taxon>Actinomycetota</taxon>
        <taxon>Actinomycetes</taxon>
        <taxon>Micrococcales</taxon>
        <taxon>Micrococcaceae</taxon>
        <taxon>Arthrobacter</taxon>
    </lineage>
</organism>
<proteinExistence type="predicted"/>
<evidence type="ECO:0000313" key="2">
    <source>
        <dbReference type="Proteomes" id="UP000544090"/>
    </source>
</evidence>
<dbReference type="SUPFAM" id="SSF53474">
    <property type="entry name" value="alpha/beta-Hydrolases"/>
    <property type="match status" value="1"/>
</dbReference>
<reference evidence="1 2" key="1">
    <citation type="submission" date="2020-04" db="EMBL/GenBank/DDBJ databases">
        <title>Arthrobacter sp. nov.</title>
        <authorList>
            <person name="Liu S."/>
        </authorList>
    </citation>
    <scope>NUCLEOTIDE SEQUENCE [LARGE SCALE GENOMIC DNA]</scope>
    <source>
        <strain evidence="1 2">E918</strain>
    </source>
</reference>
<protein>
    <submittedName>
        <fullName evidence="1">Uncharacterized protein</fullName>
    </submittedName>
</protein>
<dbReference type="RefSeq" id="WP_168486904.1">
    <property type="nucleotide sequence ID" value="NZ_JAAZSQ010000012.1"/>
</dbReference>
<comment type="caution">
    <text evidence="1">The sequence shown here is derived from an EMBL/GenBank/DDBJ whole genome shotgun (WGS) entry which is preliminary data.</text>
</comment>
<dbReference type="Gene3D" id="3.40.50.1820">
    <property type="entry name" value="alpha/beta hydrolase"/>
    <property type="match status" value="1"/>
</dbReference>
<dbReference type="EMBL" id="JAAZSQ010000012">
    <property type="protein sequence ID" value="NKX55405.1"/>
    <property type="molecule type" value="Genomic_DNA"/>
</dbReference>
<name>A0A7X6K573_9MICC</name>
<keyword evidence="2" id="KW-1185">Reference proteome</keyword>
<gene>
    <name evidence="1" type="ORF">HGG74_12825</name>
</gene>